<name>Q6IJI6_DROME</name>
<evidence type="ECO:0000313" key="1">
    <source>
        <dbReference type="EMBL" id="DAA04235.1"/>
    </source>
</evidence>
<organism evidence="1">
    <name type="scientific">Drosophila melanogaster</name>
    <name type="common">Fruit fly</name>
    <dbReference type="NCBI Taxonomy" id="7227"/>
    <lineage>
        <taxon>Eukaryota</taxon>
        <taxon>Metazoa</taxon>
        <taxon>Ecdysozoa</taxon>
        <taxon>Arthropoda</taxon>
        <taxon>Hexapoda</taxon>
        <taxon>Insecta</taxon>
        <taxon>Pterygota</taxon>
        <taxon>Neoptera</taxon>
        <taxon>Endopterygota</taxon>
        <taxon>Diptera</taxon>
        <taxon>Brachycera</taxon>
        <taxon>Muscomorpha</taxon>
        <taxon>Ephydroidea</taxon>
        <taxon>Drosophilidae</taxon>
        <taxon>Drosophila</taxon>
        <taxon>Sophophora</taxon>
    </lineage>
</organism>
<accession>Q6IJI6</accession>
<reference evidence="1" key="1">
    <citation type="journal article" date="2003" name="Genome Biol.">
        <title>An integrated gene annotation and transcriptional profiling approach towards the full gene content of the Drosophila genome.</title>
        <authorList>
            <person name="Hild M."/>
            <person name="Beckmann B."/>
            <person name="Haas S.A."/>
            <person name="Koch B."/>
            <person name="Solovyev V."/>
            <person name="Busold C."/>
            <person name="Fellenberg K."/>
            <person name="Boutros M."/>
            <person name="Vingron M."/>
            <person name="Sauer F."/>
            <person name="Hoheisel J.D."/>
            <person name="Paro R."/>
        </authorList>
    </citation>
    <scope>NUCLEOTIDE SEQUENCE</scope>
</reference>
<dbReference type="AlphaFoldDB" id="Q6IJI6"/>
<protein>
    <submittedName>
        <fullName evidence="1">HDC14857</fullName>
    </submittedName>
</protein>
<proteinExistence type="predicted"/>
<dbReference type="EMBL" id="BK002730">
    <property type="protein sequence ID" value="DAA04235.1"/>
    <property type="molecule type" value="Genomic_DNA"/>
</dbReference>
<sequence length="359" mass="38979">MLGGGEMTAENPSRSVGEWKCMMGWDATRLAFGPPKEGACHTCAFAVAAQAPTFSRLTPTHFPPLCRTIFLGMLTACREISKAYLKREEKGVAMSSTELAGKKITEKQSEPPNTPHFHASNIVTVMIVAKHVAVGGGGRADSFMGCWKGQGRKFEFRVTNASLAHSQLLAAVCQTQSRGECGIRMCVWNARLFCFPAHCNLHATIFMFNAACWCPNCSSNFGLHPKSPIPIQNQIPIPASDLVGSRSSELARAKPSLTGPVGSAGNCTIIIDFELCLTRNVDVLPASVQRSAFGVLHPTDAGKPAMRFHVFNPTPLWPTRFDSWPGLARDCIGNLFATEVKYLIIANTRSAKNQPTKRV</sequence>
<gene>
    <name evidence="1" type="ORF">HDC14857</name>
</gene>